<name>A0A7U3ZPV5_RUNSL</name>
<evidence type="ECO:0000259" key="1">
    <source>
        <dbReference type="Pfam" id="PF13847"/>
    </source>
</evidence>
<accession>A0A7U3ZPV5</accession>
<keyword evidence="3" id="KW-1185">Reference proteome</keyword>
<organism evidence="2 3">
    <name type="scientific">Runella slithyformis (strain ATCC 29530 / DSM 19594 / LMG 11500 / NCIMB 11436 / LSU 4)</name>
    <dbReference type="NCBI Taxonomy" id="761193"/>
    <lineage>
        <taxon>Bacteria</taxon>
        <taxon>Pseudomonadati</taxon>
        <taxon>Bacteroidota</taxon>
        <taxon>Cytophagia</taxon>
        <taxon>Cytophagales</taxon>
        <taxon>Spirosomataceae</taxon>
        <taxon>Runella</taxon>
    </lineage>
</organism>
<keyword evidence="2" id="KW-0489">Methyltransferase</keyword>
<dbReference type="AlphaFoldDB" id="A0A7U3ZPV5"/>
<evidence type="ECO:0000313" key="2">
    <source>
        <dbReference type="EMBL" id="AEI51184.1"/>
    </source>
</evidence>
<protein>
    <submittedName>
        <fullName evidence="2">Methyltransferase type 11</fullName>
    </submittedName>
</protein>
<proteinExistence type="predicted"/>
<dbReference type="GO" id="GO:0008168">
    <property type="term" value="F:methyltransferase activity"/>
    <property type="evidence" value="ECO:0007669"/>
    <property type="project" value="UniProtKB-KW"/>
</dbReference>
<dbReference type="Proteomes" id="UP000000493">
    <property type="component" value="Chromosome"/>
</dbReference>
<dbReference type="Gene3D" id="3.40.50.150">
    <property type="entry name" value="Vaccinia Virus protein VP39"/>
    <property type="match status" value="1"/>
</dbReference>
<feature type="domain" description="Methyltransferase" evidence="1">
    <location>
        <begin position="55"/>
        <end position="172"/>
    </location>
</feature>
<dbReference type="Pfam" id="PF13847">
    <property type="entry name" value="Methyltransf_31"/>
    <property type="match status" value="1"/>
</dbReference>
<evidence type="ECO:0000313" key="3">
    <source>
        <dbReference type="Proteomes" id="UP000000493"/>
    </source>
</evidence>
<dbReference type="InterPro" id="IPR025714">
    <property type="entry name" value="Methyltranfer_dom"/>
</dbReference>
<dbReference type="InterPro" id="IPR029063">
    <property type="entry name" value="SAM-dependent_MTases_sf"/>
</dbReference>
<reference evidence="3" key="1">
    <citation type="submission" date="2011-06" db="EMBL/GenBank/DDBJ databases">
        <title>The complete genome of chromosome of Runella slithyformis DSM 19594.</title>
        <authorList>
            <consortium name="US DOE Joint Genome Institute (JGI-PGF)"/>
            <person name="Lucas S."/>
            <person name="Han J."/>
            <person name="Lapidus A."/>
            <person name="Bruce D."/>
            <person name="Goodwin L."/>
            <person name="Pitluck S."/>
            <person name="Peters L."/>
            <person name="Kyrpides N."/>
            <person name="Mavromatis K."/>
            <person name="Ivanova N."/>
            <person name="Ovchinnikova G."/>
            <person name="Zhang X."/>
            <person name="Misra M."/>
            <person name="Detter J.C."/>
            <person name="Tapia R."/>
            <person name="Han C."/>
            <person name="Land M."/>
            <person name="Hauser L."/>
            <person name="Markowitz V."/>
            <person name="Cheng J.-F."/>
            <person name="Hugenholtz P."/>
            <person name="Woyke T."/>
            <person name="Wu D."/>
            <person name="Tindall B."/>
            <person name="Faehrich R."/>
            <person name="Brambilla E."/>
            <person name="Klenk H.-P."/>
            <person name="Eisen J.A."/>
        </authorList>
    </citation>
    <scope>NUCLEOTIDE SEQUENCE [LARGE SCALE GENOMIC DNA]</scope>
    <source>
        <strain evidence="3">ATCC 29530 / DSM 19594 / LMG 11500 / NCIMB 11436 / LSU 4</strain>
    </source>
</reference>
<sequence>MNLLTATVDLFNRKVLRRHKDRWNYQYNLGRWESLGDIHELSRFSVIAGYAQFLKPNGKILEIGAGEGYLQQRFDKSKYSLYYSTDVSDVAINNGKKHEDDKTKYLVADMNTYVPDQKFDLIIINEAIYYGSSVDKVLTRFNPFLAENGLFIVSINGDERNAEWHQMMENSKFPKLDGTKVTTSRNTFYITVLQKI</sequence>
<dbReference type="PANTHER" id="PTHR43861:SF6">
    <property type="entry name" value="METHYLTRANSFERASE TYPE 11"/>
    <property type="match status" value="1"/>
</dbReference>
<dbReference type="CDD" id="cd02440">
    <property type="entry name" value="AdoMet_MTases"/>
    <property type="match status" value="1"/>
</dbReference>
<dbReference type="KEGG" id="rsi:Runsl_4873"/>
<gene>
    <name evidence="2" type="ordered locus">Runsl_4873</name>
</gene>
<dbReference type="GO" id="GO:0032259">
    <property type="term" value="P:methylation"/>
    <property type="evidence" value="ECO:0007669"/>
    <property type="project" value="UniProtKB-KW"/>
</dbReference>
<dbReference type="EMBL" id="CP002859">
    <property type="protein sequence ID" value="AEI51184.1"/>
    <property type="molecule type" value="Genomic_DNA"/>
</dbReference>
<dbReference type="RefSeq" id="WP_013930468.1">
    <property type="nucleotide sequence ID" value="NC_015703.1"/>
</dbReference>
<dbReference type="SUPFAM" id="SSF53335">
    <property type="entry name" value="S-adenosyl-L-methionine-dependent methyltransferases"/>
    <property type="match status" value="1"/>
</dbReference>
<dbReference type="PANTHER" id="PTHR43861">
    <property type="entry name" value="TRANS-ACONITATE 2-METHYLTRANSFERASE-RELATED"/>
    <property type="match status" value="1"/>
</dbReference>
<reference evidence="2 3" key="2">
    <citation type="journal article" date="2012" name="Stand. Genomic Sci.">
        <title>Complete genome sequence of the aquatic bacterium Runella slithyformis type strain (LSU 4(T)).</title>
        <authorList>
            <person name="Copeland A."/>
            <person name="Zhang X."/>
            <person name="Misra M."/>
            <person name="Lapidus A."/>
            <person name="Nolan M."/>
            <person name="Lucas S."/>
            <person name="Deshpande S."/>
            <person name="Cheng J.F."/>
            <person name="Tapia R."/>
            <person name="Goodwin L.A."/>
            <person name="Pitluck S."/>
            <person name="Liolios K."/>
            <person name="Pagani I."/>
            <person name="Ivanova N."/>
            <person name="Mikhailova N."/>
            <person name="Pati A."/>
            <person name="Chen A."/>
            <person name="Palaniappan K."/>
            <person name="Land M."/>
            <person name="Hauser L."/>
            <person name="Pan C."/>
            <person name="Jeffries C.D."/>
            <person name="Detter J.C."/>
            <person name="Brambilla E.M."/>
            <person name="Rohde M."/>
            <person name="Djao O.D."/>
            <person name="Goker M."/>
            <person name="Sikorski J."/>
            <person name="Tindall B.J."/>
            <person name="Woyke T."/>
            <person name="Bristow J."/>
            <person name="Eisen J.A."/>
            <person name="Markowitz V."/>
            <person name="Hugenholtz P."/>
            <person name="Kyrpides N.C."/>
            <person name="Klenk H.P."/>
            <person name="Mavromatis K."/>
        </authorList>
    </citation>
    <scope>NUCLEOTIDE SEQUENCE [LARGE SCALE GENOMIC DNA]</scope>
    <source>
        <strain evidence="3">ATCC 29530 / DSM 19594 / LMG 11500 / NCIMB 11436 / LSU 4</strain>
    </source>
</reference>
<keyword evidence="2" id="KW-0808">Transferase</keyword>